<gene>
    <name evidence="4" type="ORF">BJ875DRAFT_479966</name>
</gene>
<feature type="compositionally biased region" description="Low complexity" evidence="1">
    <location>
        <begin position="34"/>
        <end position="44"/>
    </location>
</feature>
<evidence type="ECO:0000313" key="5">
    <source>
        <dbReference type="Proteomes" id="UP000824998"/>
    </source>
</evidence>
<dbReference type="Pfam" id="PF20237">
    <property type="entry name" value="DUF6594"/>
    <property type="match status" value="1"/>
</dbReference>
<feature type="transmembrane region" description="Helical" evidence="2">
    <location>
        <begin position="403"/>
        <end position="422"/>
    </location>
</feature>
<feature type="region of interest" description="Disordered" evidence="1">
    <location>
        <begin position="34"/>
        <end position="56"/>
    </location>
</feature>
<evidence type="ECO:0000259" key="3">
    <source>
        <dbReference type="Pfam" id="PF20237"/>
    </source>
</evidence>
<feature type="domain" description="DUF6594" evidence="3">
    <location>
        <begin position="161"/>
        <end position="413"/>
    </location>
</feature>
<protein>
    <recommendedName>
        <fullName evidence="3">DUF6594 domain-containing protein</fullName>
    </recommendedName>
</protein>
<feature type="region of interest" description="Disordered" evidence="1">
    <location>
        <begin position="76"/>
        <end position="97"/>
    </location>
</feature>
<evidence type="ECO:0000313" key="4">
    <source>
        <dbReference type="EMBL" id="KAG9238909.1"/>
    </source>
</evidence>
<proteinExistence type="predicted"/>
<evidence type="ECO:0000256" key="2">
    <source>
        <dbReference type="SAM" id="Phobius"/>
    </source>
</evidence>
<comment type="caution">
    <text evidence="4">The sequence shown here is derived from an EMBL/GenBank/DDBJ whole genome shotgun (WGS) entry which is preliminary data.</text>
</comment>
<name>A0A9P7YS31_9HELO</name>
<accession>A0A9P7YS31</accession>
<dbReference type="OrthoDB" id="3533814at2759"/>
<reference evidence="4" key="1">
    <citation type="journal article" date="2021" name="IMA Fungus">
        <title>Genomic characterization of three marine fungi, including Emericellopsis atlantica sp. nov. with signatures of a generalist lifestyle and marine biomass degradation.</title>
        <authorList>
            <person name="Hagestad O.C."/>
            <person name="Hou L."/>
            <person name="Andersen J.H."/>
            <person name="Hansen E.H."/>
            <person name="Altermark B."/>
            <person name="Li C."/>
            <person name="Kuhnert E."/>
            <person name="Cox R.J."/>
            <person name="Crous P.W."/>
            <person name="Spatafora J.W."/>
            <person name="Lail K."/>
            <person name="Amirebrahimi M."/>
            <person name="Lipzen A."/>
            <person name="Pangilinan J."/>
            <person name="Andreopoulos W."/>
            <person name="Hayes R.D."/>
            <person name="Ng V."/>
            <person name="Grigoriev I.V."/>
            <person name="Jackson S.A."/>
            <person name="Sutton T.D.S."/>
            <person name="Dobson A.D.W."/>
            <person name="Rama T."/>
        </authorList>
    </citation>
    <scope>NUCLEOTIDE SEQUENCE</scope>
    <source>
        <strain evidence="4">TRa018bII</strain>
    </source>
</reference>
<keyword evidence="2" id="KW-1133">Transmembrane helix</keyword>
<feature type="compositionally biased region" description="Polar residues" evidence="1">
    <location>
        <begin position="45"/>
        <end position="56"/>
    </location>
</feature>
<keyword evidence="2" id="KW-0472">Membrane</keyword>
<dbReference type="Proteomes" id="UP000824998">
    <property type="component" value="Unassembled WGS sequence"/>
</dbReference>
<sequence>MLYSMSSVQSQLVFFVRSLCNAFDVKMNIATLPSSSPARPGSAPLQQQNKAYASSLNSAERGRQNHIMLNSGVRNRHASVNRSASSTRSFTPQLPDLGMTRSVAGSRATSNPNTSAQSAWRRWIPNYFLKKEDKTSEELETIEAYAKVIYKKDEDNIETIPAIARFMNHSQSFRMHRKFGPIRETLLLRRGIELTRLWKEWKLFHAANQNDEWSTEQYREEEEKIRAVQLKLEEYEKLQESCVRMESLAPVSDKDFQSVRTYVVENQSKVDQETGDYLLHKYDMVTTTRGSANDKQKSWVAEKIESCVKGSSAWSRLPRFIFQTSNEDGEFENKLLWHGKKSRIALVSKFIFAFVVATVMLIPTLSILLFDWEPKVRASLIAVAFVFGVVVLGIIVDLDERELFLCIAALGAIFLAVLGNTFDRGNPGS</sequence>
<dbReference type="AlphaFoldDB" id="A0A9P7YS31"/>
<keyword evidence="2" id="KW-0812">Transmembrane</keyword>
<organism evidence="4 5">
    <name type="scientific">Amylocarpus encephaloides</name>
    <dbReference type="NCBI Taxonomy" id="45428"/>
    <lineage>
        <taxon>Eukaryota</taxon>
        <taxon>Fungi</taxon>
        <taxon>Dikarya</taxon>
        <taxon>Ascomycota</taxon>
        <taxon>Pezizomycotina</taxon>
        <taxon>Leotiomycetes</taxon>
        <taxon>Helotiales</taxon>
        <taxon>Helotiales incertae sedis</taxon>
        <taxon>Amylocarpus</taxon>
    </lineage>
</organism>
<dbReference type="EMBL" id="MU251364">
    <property type="protein sequence ID" value="KAG9238909.1"/>
    <property type="molecule type" value="Genomic_DNA"/>
</dbReference>
<evidence type="ECO:0000256" key="1">
    <source>
        <dbReference type="SAM" id="MobiDB-lite"/>
    </source>
</evidence>
<dbReference type="PANTHER" id="PTHR34502:SF5">
    <property type="entry name" value="DUF6594 DOMAIN-CONTAINING PROTEIN"/>
    <property type="match status" value="1"/>
</dbReference>
<dbReference type="PANTHER" id="PTHR34502">
    <property type="entry name" value="DUF6594 DOMAIN-CONTAINING PROTEIN-RELATED"/>
    <property type="match status" value="1"/>
</dbReference>
<feature type="transmembrane region" description="Helical" evidence="2">
    <location>
        <begin position="376"/>
        <end position="396"/>
    </location>
</feature>
<keyword evidence="5" id="KW-1185">Reference proteome</keyword>
<feature type="compositionally biased region" description="Polar residues" evidence="1">
    <location>
        <begin position="80"/>
        <end position="92"/>
    </location>
</feature>
<feature type="transmembrane region" description="Helical" evidence="2">
    <location>
        <begin position="350"/>
        <end position="370"/>
    </location>
</feature>
<dbReference type="InterPro" id="IPR046529">
    <property type="entry name" value="DUF6594"/>
</dbReference>